<reference evidence="1" key="1">
    <citation type="journal article" date="2019" name="bioRxiv">
        <title>The Genome of the Zebra Mussel, Dreissena polymorpha: A Resource for Invasive Species Research.</title>
        <authorList>
            <person name="McCartney M.A."/>
            <person name="Auch B."/>
            <person name="Kono T."/>
            <person name="Mallez S."/>
            <person name="Zhang Y."/>
            <person name="Obille A."/>
            <person name="Becker A."/>
            <person name="Abrahante J.E."/>
            <person name="Garbe J."/>
            <person name="Badalamenti J.P."/>
            <person name="Herman A."/>
            <person name="Mangelson H."/>
            <person name="Liachko I."/>
            <person name="Sullivan S."/>
            <person name="Sone E.D."/>
            <person name="Koren S."/>
            <person name="Silverstein K.A.T."/>
            <person name="Beckman K.B."/>
            <person name="Gohl D.M."/>
        </authorList>
    </citation>
    <scope>NUCLEOTIDE SEQUENCE</scope>
    <source>
        <strain evidence="1">Duluth1</strain>
        <tissue evidence="1">Whole animal</tissue>
    </source>
</reference>
<sequence>MNASSAIRFNANTDELFAAPLEFRSLTNVTSNFFLENMKQKTLREQHNTICSSGRPISSLIFAN</sequence>
<protein>
    <submittedName>
        <fullName evidence="1">Uncharacterized protein</fullName>
    </submittedName>
</protein>
<evidence type="ECO:0000313" key="2">
    <source>
        <dbReference type="Proteomes" id="UP000828390"/>
    </source>
</evidence>
<evidence type="ECO:0000313" key="1">
    <source>
        <dbReference type="EMBL" id="KAH3828494.1"/>
    </source>
</evidence>
<dbReference type="AlphaFoldDB" id="A0A9D4H7T3"/>
<comment type="caution">
    <text evidence="1">The sequence shown here is derived from an EMBL/GenBank/DDBJ whole genome shotgun (WGS) entry which is preliminary data.</text>
</comment>
<accession>A0A9D4H7T3</accession>
<dbReference type="Proteomes" id="UP000828390">
    <property type="component" value="Unassembled WGS sequence"/>
</dbReference>
<keyword evidence="2" id="KW-1185">Reference proteome</keyword>
<proteinExistence type="predicted"/>
<dbReference type="EMBL" id="JAIWYP010000005">
    <property type="protein sequence ID" value="KAH3828494.1"/>
    <property type="molecule type" value="Genomic_DNA"/>
</dbReference>
<name>A0A9D4H7T3_DREPO</name>
<gene>
    <name evidence="1" type="ORF">DPMN_130474</name>
</gene>
<organism evidence="1 2">
    <name type="scientific">Dreissena polymorpha</name>
    <name type="common">Zebra mussel</name>
    <name type="synonym">Mytilus polymorpha</name>
    <dbReference type="NCBI Taxonomy" id="45954"/>
    <lineage>
        <taxon>Eukaryota</taxon>
        <taxon>Metazoa</taxon>
        <taxon>Spiralia</taxon>
        <taxon>Lophotrochozoa</taxon>
        <taxon>Mollusca</taxon>
        <taxon>Bivalvia</taxon>
        <taxon>Autobranchia</taxon>
        <taxon>Heteroconchia</taxon>
        <taxon>Euheterodonta</taxon>
        <taxon>Imparidentia</taxon>
        <taxon>Neoheterodontei</taxon>
        <taxon>Myida</taxon>
        <taxon>Dreissenoidea</taxon>
        <taxon>Dreissenidae</taxon>
        <taxon>Dreissena</taxon>
    </lineage>
</organism>
<reference evidence="1" key="2">
    <citation type="submission" date="2020-11" db="EMBL/GenBank/DDBJ databases">
        <authorList>
            <person name="McCartney M.A."/>
            <person name="Auch B."/>
            <person name="Kono T."/>
            <person name="Mallez S."/>
            <person name="Becker A."/>
            <person name="Gohl D.M."/>
            <person name="Silverstein K.A.T."/>
            <person name="Koren S."/>
            <person name="Bechman K.B."/>
            <person name="Herman A."/>
            <person name="Abrahante J.E."/>
            <person name="Garbe J."/>
        </authorList>
    </citation>
    <scope>NUCLEOTIDE SEQUENCE</scope>
    <source>
        <strain evidence="1">Duluth1</strain>
        <tissue evidence="1">Whole animal</tissue>
    </source>
</reference>